<dbReference type="GeneID" id="78020131"/>
<comment type="caution">
    <text evidence="2">The sequence shown here is derived from an EMBL/GenBank/DDBJ whole genome shotgun (WGS) entry which is preliminary data.</text>
</comment>
<dbReference type="EMBL" id="JAYGHK010000032">
    <property type="protein sequence ID" value="MEA5608739.1"/>
    <property type="molecule type" value="Genomic_DNA"/>
</dbReference>
<dbReference type="Pfam" id="PF22513">
    <property type="entry name" value="FitA-like_RHH"/>
    <property type="match status" value="1"/>
</dbReference>
<sequence length="41" mass="4720">MAQILVENLDPLILEKLETLAKQHGRSLQEELKHILQQARA</sequence>
<dbReference type="SUPFAM" id="SSF47598">
    <property type="entry name" value="Ribbon-helix-helix"/>
    <property type="match status" value="1"/>
</dbReference>
<accession>A0ABU5USG9</accession>
<feature type="domain" description="Antitoxin FitA-like ribbon-helix-helix" evidence="1">
    <location>
        <begin position="2"/>
        <end position="39"/>
    </location>
</feature>
<gene>
    <name evidence="2" type="ORF">VB695_11780</name>
</gene>
<organism evidence="2 3">
    <name type="scientific">Nodularia spumigena UHCC 0060</name>
    <dbReference type="NCBI Taxonomy" id="3110300"/>
    <lineage>
        <taxon>Bacteria</taxon>
        <taxon>Bacillati</taxon>
        <taxon>Cyanobacteriota</taxon>
        <taxon>Cyanophyceae</taxon>
        <taxon>Nostocales</taxon>
        <taxon>Nodulariaceae</taxon>
        <taxon>Nodularia</taxon>
    </lineage>
</organism>
<dbReference type="InterPro" id="IPR013321">
    <property type="entry name" value="Arc_rbn_hlx_hlx"/>
</dbReference>
<dbReference type="Proteomes" id="UP001303285">
    <property type="component" value="Unassembled WGS sequence"/>
</dbReference>
<protein>
    <recommendedName>
        <fullName evidence="1">Antitoxin FitA-like ribbon-helix-helix domain-containing protein</fullName>
    </recommendedName>
</protein>
<dbReference type="Gene3D" id="1.10.1220.10">
    <property type="entry name" value="Met repressor-like"/>
    <property type="match status" value="1"/>
</dbReference>
<reference evidence="2 3" key="1">
    <citation type="submission" date="2023-12" db="EMBL/GenBank/DDBJ databases">
        <title>Baltic Sea Cyanobacteria.</title>
        <authorList>
            <person name="Delbaje E."/>
            <person name="Fewer D.P."/>
            <person name="Shishido T.K."/>
        </authorList>
    </citation>
    <scope>NUCLEOTIDE SEQUENCE [LARGE SCALE GENOMIC DNA]</scope>
    <source>
        <strain evidence="2 3">UHCC 0060</strain>
    </source>
</reference>
<keyword evidence="3" id="KW-1185">Reference proteome</keyword>
<dbReference type="InterPro" id="IPR053853">
    <property type="entry name" value="FitA-like_RHH"/>
</dbReference>
<evidence type="ECO:0000313" key="3">
    <source>
        <dbReference type="Proteomes" id="UP001303285"/>
    </source>
</evidence>
<dbReference type="RefSeq" id="WP_006198128.1">
    <property type="nucleotide sequence ID" value="NZ_JAYGHK010000032.1"/>
</dbReference>
<evidence type="ECO:0000313" key="2">
    <source>
        <dbReference type="EMBL" id="MEA5608739.1"/>
    </source>
</evidence>
<evidence type="ECO:0000259" key="1">
    <source>
        <dbReference type="Pfam" id="PF22513"/>
    </source>
</evidence>
<proteinExistence type="predicted"/>
<dbReference type="InterPro" id="IPR010985">
    <property type="entry name" value="Ribbon_hlx_hlx"/>
</dbReference>
<name>A0ABU5USG9_NODSP</name>